<dbReference type="GO" id="GO:0003700">
    <property type="term" value="F:DNA-binding transcription factor activity"/>
    <property type="evidence" value="ECO:0007669"/>
    <property type="project" value="InterPro"/>
</dbReference>
<accession>A0A238HAP2</accession>
<evidence type="ECO:0000259" key="5">
    <source>
        <dbReference type="PROSITE" id="PS50949"/>
    </source>
</evidence>
<gene>
    <name evidence="6" type="ORF">BSIN_4868</name>
</gene>
<dbReference type="Proteomes" id="UP000198460">
    <property type="component" value="Unassembled WGS sequence"/>
</dbReference>
<dbReference type="PROSITE" id="PS50949">
    <property type="entry name" value="HTH_GNTR"/>
    <property type="match status" value="1"/>
</dbReference>
<dbReference type="SUPFAM" id="SSF46785">
    <property type="entry name" value="Winged helix' DNA-binding domain"/>
    <property type="match status" value="2"/>
</dbReference>
<feature type="region of interest" description="Disordered" evidence="4">
    <location>
        <begin position="1"/>
        <end position="30"/>
    </location>
</feature>
<dbReference type="InterPro" id="IPR000524">
    <property type="entry name" value="Tscrpt_reg_HTH_GntR"/>
</dbReference>
<evidence type="ECO:0000256" key="1">
    <source>
        <dbReference type="ARBA" id="ARBA00023015"/>
    </source>
</evidence>
<dbReference type="PANTHER" id="PTHR43537:SF24">
    <property type="entry name" value="GLUCONATE OPERON TRANSCRIPTIONAL REPRESSOR"/>
    <property type="match status" value="1"/>
</dbReference>
<evidence type="ECO:0000256" key="2">
    <source>
        <dbReference type="ARBA" id="ARBA00023125"/>
    </source>
</evidence>
<protein>
    <submittedName>
        <fullName evidence="6">Predicted biotin regulatory protein BioR (GntR family)</fullName>
    </submittedName>
</protein>
<sequence length="354" mass="38255">MTKPAKARNPIARPRKAAAAHPAANGAEDGRERYRSIHEHLKHAIAHGRLQAGLVLRESAVARLFGTSRAPAKKALDMLHAQGLLHRFDGPGYLVARRDGAAAEPVHATLSADALGLDAHNGAHGALTDSERIYDALEASISLAIVFGHFRINESDAARAFGVSRGAVREALNRLRDLGLVERSQSAHWLCGPLTARAVRHDYELRILLEPAALLASAPALARGTLAAARDDIARAIAAPESFDADAAHRLEITLHERLLSDAPNRKLLSLVNRAHLPLTVNHAFYAAFNLRPEQATLVEHLRVLDLLLADHPEAASDALAAHLRAGQVRTLQRLKSLSVLPEPTLPDYLTRIA</sequence>
<evidence type="ECO:0000313" key="6">
    <source>
        <dbReference type="EMBL" id="SMG02103.1"/>
    </source>
</evidence>
<keyword evidence="2" id="KW-0238">DNA-binding</keyword>
<dbReference type="RefSeq" id="WP_089341686.1">
    <property type="nucleotide sequence ID" value="NZ_FXAN01000090.1"/>
</dbReference>
<dbReference type="InterPro" id="IPR036390">
    <property type="entry name" value="WH_DNA-bd_sf"/>
</dbReference>
<dbReference type="Gene3D" id="1.10.10.10">
    <property type="entry name" value="Winged helix-like DNA-binding domain superfamily/Winged helix DNA-binding domain"/>
    <property type="match status" value="2"/>
</dbReference>
<dbReference type="InterPro" id="IPR011711">
    <property type="entry name" value="GntR_C"/>
</dbReference>
<dbReference type="InterPro" id="IPR036388">
    <property type="entry name" value="WH-like_DNA-bd_sf"/>
</dbReference>
<proteinExistence type="predicted"/>
<feature type="domain" description="HTH gntR-type" evidence="5">
    <location>
        <begin position="31"/>
        <end position="98"/>
    </location>
</feature>
<dbReference type="Pfam" id="PF00392">
    <property type="entry name" value="GntR"/>
    <property type="match status" value="2"/>
</dbReference>
<dbReference type="GO" id="GO:0003677">
    <property type="term" value="F:DNA binding"/>
    <property type="evidence" value="ECO:0007669"/>
    <property type="project" value="UniProtKB-KW"/>
</dbReference>
<dbReference type="SMART" id="SM00345">
    <property type="entry name" value="HTH_GNTR"/>
    <property type="match status" value="2"/>
</dbReference>
<dbReference type="PANTHER" id="PTHR43537">
    <property type="entry name" value="TRANSCRIPTIONAL REGULATOR, GNTR FAMILY"/>
    <property type="match status" value="1"/>
</dbReference>
<evidence type="ECO:0000256" key="3">
    <source>
        <dbReference type="ARBA" id="ARBA00023163"/>
    </source>
</evidence>
<keyword evidence="3" id="KW-0804">Transcription</keyword>
<dbReference type="Gene3D" id="1.20.120.530">
    <property type="entry name" value="GntR ligand-binding domain-like"/>
    <property type="match status" value="1"/>
</dbReference>
<reference evidence="6 7" key="1">
    <citation type="submission" date="2017-04" db="EMBL/GenBank/DDBJ databases">
        <authorList>
            <person name="Afonso C.L."/>
            <person name="Miller P.J."/>
            <person name="Scott M.A."/>
            <person name="Spackman E."/>
            <person name="Goraichik I."/>
            <person name="Dimitrov K.M."/>
            <person name="Suarez D.L."/>
            <person name="Swayne D.E."/>
        </authorList>
    </citation>
    <scope>NUCLEOTIDE SEQUENCE [LARGE SCALE GENOMIC DNA]</scope>
    <source>
        <strain evidence="6">LMG 28154</strain>
    </source>
</reference>
<feature type="compositionally biased region" description="Low complexity" evidence="4">
    <location>
        <begin position="1"/>
        <end position="12"/>
    </location>
</feature>
<dbReference type="AlphaFoldDB" id="A0A238HAP2"/>
<evidence type="ECO:0000256" key="4">
    <source>
        <dbReference type="SAM" id="MobiDB-lite"/>
    </source>
</evidence>
<organism evidence="6 7">
    <name type="scientific">Burkholderia singularis</name>
    <dbReference type="NCBI Taxonomy" id="1503053"/>
    <lineage>
        <taxon>Bacteria</taxon>
        <taxon>Pseudomonadati</taxon>
        <taxon>Pseudomonadota</taxon>
        <taxon>Betaproteobacteria</taxon>
        <taxon>Burkholderiales</taxon>
        <taxon>Burkholderiaceae</taxon>
        <taxon>Burkholderia</taxon>
        <taxon>pseudomallei group</taxon>
    </lineage>
</organism>
<dbReference type="InterPro" id="IPR008920">
    <property type="entry name" value="TF_FadR/GntR_C"/>
</dbReference>
<evidence type="ECO:0000313" key="7">
    <source>
        <dbReference type="Proteomes" id="UP000198460"/>
    </source>
</evidence>
<name>A0A238HAP2_9BURK</name>
<keyword evidence="1" id="KW-0805">Transcription regulation</keyword>
<dbReference type="Pfam" id="PF07729">
    <property type="entry name" value="FCD"/>
    <property type="match status" value="1"/>
</dbReference>
<dbReference type="EMBL" id="FXAN01000090">
    <property type="protein sequence ID" value="SMG02103.1"/>
    <property type="molecule type" value="Genomic_DNA"/>
</dbReference>
<dbReference type="SUPFAM" id="SSF48008">
    <property type="entry name" value="GntR ligand-binding domain-like"/>
    <property type="match status" value="1"/>
</dbReference>